<evidence type="ECO:0000256" key="13">
    <source>
        <dbReference type="ARBA" id="ARBA00034617"/>
    </source>
</evidence>
<dbReference type="GO" id="GO:0009338">
    <property type="term" value="C:exodeoxyribonuclease V complex"/>
    <property type="evidence" value="ECO:0007669"/>
    <property type="project" value="TreeGrafter"/>
</dbReference>
<evidence type="ECO:0000256" key="9">
    <source>
        <dbReference type="ARBA" id="ARBA00022842"/>
    </source>
</evidence>
<keyword evidence="10" id="KW-0238">DNA-binding</keyword>
<feature type="domain" description="UvrD-like helicase ATP-binding" evidence="17">
    <location>
        <begin position="4"/>
        <end position="333"/>
    </location>
</feature>
<dbReference type="GO" id="GO:0043138">
    <property type="term" value="F:3'-5' DNA helicase activity"/>
    <property type="evidence" value="ECO:0007669"/>
    <property type="project" value="UniProtKB-EC"/>
</dbReference>
<feature type="domain" description="UvrD-like helicase C-terminal" evidence="18">
    <location>
        <begin position="358"/>
        <end position="638"/>
    </location>
</feature>
<dbReference type="Pfam" id="PF13361">
    <property type="entry name" value="UvrD_C"/>
    <property type="match status" value="1"/>
</dbReference>
<gene>
    <name evidence="19" type="ORF">AVDCRST_MAG69-298</name>
</gene>
<feature type="non-terminal residue" evidence="19">
    <location>
        <position position="1000"/>
    </location>
</feature>
<evidence type="ECO:0000256" key="4">
    <source>
        <dbReference type="ARBA" id="ARBA00022763"/>
    </source>
</evidence>
<evidence type="ECO:0000256" key="3">
    <source>
        <dbReference type="ARBA" id="ARBA00022741"/>
    </source>
</evidence>
<evidence type="ECO:0000256" key="8">
    <source>
        <dbReference type="ARBA" id="ARBA00022840"/>
    </source>
</evidence>
<dbReference type="InterPro" id="IPR014016">
    <property type="entry name" value="UvrD-like_ATP-bd"/>
</dbReference>
<evidence type="ECO:0000256" key="16">
    <source>
        <dbReference type="PROSITE-ProRule" id="PRU00560"/>
    </source>
</evidence>
<accession>A0A6J4RSL5</accession>
<reference evidence="19" key="1">
    <citation type="submission" date="2020-02" db="EMBL/GenBank/DDBJ databases">
        <authorList>
            <person name="Meier V. D."/>
        </authorList>
    </citation>
    <scope>NUCLEOTIDE SEQUENCE</scope>
    <source>
        <strain evidence="19">AVDCRST_MAG69</strain>
    </source>
</reference>
<name>A0A6J4RSL5_9ACTN</name>
<protein>
    <recommendedName>
        <fullName evidence="14">DNA 3'-5' helicase</fullName>
        <ecNumber evidence="14">5.6.2.4</ecNumber>
    </recommendedName>
</protein>
<dbReference type="PROSITE" id="PS51217">
    <property type="entry name" value="UVRD_HELICASE_CTER"/>
    <property type="match status" value="1"/>
</dbReference>
<dbReference type="GO" id="GO:0005524">
    <property type="term" value="F:ATP binding"/>
    <property type="evidence" value="ECO:0007669"/>
    <property type="project" value="UniProtKB-UniRule"/>
</dbReference>
<evidence type="ECO:0000256" key="1">
    <source>
        <dbReference type="ARBA" id="ARBA00022722"/>
    </source>
</evidence>
<dbReference type="EC" id="5.6.2.4" evidence="14"/>
<keyword evidence="6 16" id="KW-0347">Helicase</keyword>
<dbReference type="GO" id="GO:0005829">
    <property type="term" value="C:cytosol"/>
    <property type="evidence" value="ECO:0007669"/>
    <property type="project" value="TreeGrafter"/>
</dbReference>
<proteinExistence type="inferred from homology"/>
<dbReference type="AlphaFoldDB" id="A0A6J4RSL5"/>
<keyword evidence="3 16" id="KW-0547">Nucleotide-binding</keyword>
<dbReference type="InterPro" id="IPR027417">
    <property type="entry name" value="P-loop_NTPase"/>
</dbReference>
<dbReference type="PANTHER" id="PTHR11070">
    <property type="entry name" value="UVRD / RECB / PCRA DNA HELICASE FAMILY MEMBER"/>
    <property type="match status" value="1"/>
</dbReference>
<evidence type="ECO:0000256" key="5">
    <source>
        <dbReference type="ARBA" id="ARBA00022801"/>
    </source>
</evidence>
<sequence length="1000" mass="107673">MTPDGGIRSFDVCGPLPTGVTVLEASAGTGKTYTIAALAARYVAEGTPLHRLLLVTFTRMATGELRERVRERLVGVEQGLDRVLGGVAPDHDDEVVRLLAAGPPAEVTRRRDRLRRALADFDAATIATTHGFCQEVLGGLGIAGDLERDVAFVEEIDDLVSEVVDDLYVRRFHRPGDTPPFGRGKAAEIARLAVQNPAVPIVPAAGGVPQMRRGLALAVRDELERRKRFLGVMTYDDLLTRLDEALTRDGGAATAARLRDRYGVVLVDEFQDTDPIQWDIMRRAFGDGSTTLVLIGDPKQAIYAFRGADVYAYLAAARAAAARATLDVNWRSDQDLIDAYDALFGGARLGHPGIVYRRVRAAAANQAPRLAGAPQAAPLRIRVVSRDEPTVSQTRAGYASNASAREHIAQDLAADLVGLLSSDAQVESRTEDGATVARERVRPGHVAVLVRTNRNAALVRDALEAAGIPAVINGAGSVFSTEPAREWLRLLEAIERPASPQRARSAALTGFLGWSAERAASAGDDDWEGVHHRLHDWARLLRTRGVASLTETITLVERLPERILATTNGERRLTDLRHVGQLLHAAAAEEQLGTTALTAWLRRRIAEADRDTGDEERSRRLESDAEAVQVLTIHRSKGLEFPIVHLPFLWEPGYIPRDPQPVFFHDPGADDARTIDVSLEGADFDAHREQYVVEQRGEDLRLAYVALTRAQHQAVVWWAGSWDSRNSPLGRLLFARDAEGNVAAAGAATPSDADARARFETLGAAAPGCISVESSRLGLPVTWTGDAAAPKELAAAVFDRRLDSRWRRTSYSDITAGAYEARVASEPEEPLIDDEPAAAEPAAAAAADSGLAAVPSLLAGMPVGTRVGTLVHQVLEATDFAADDLDAELAAQVAAAQARRGTDIGDTEAAIAGLRAALETPLGPLLDDLRLCEVARSDRLDELQFELPLAGGDEPTGRLTLTGIGDVLRAHLPPGDPLTGYAERLDDPNLRRDVRGYLTG</sequence>
<dbReference type="Gene3D" id="3.40.50.300">
    <property type="entry name" value="P-loop containing nucleotide triphosphate hydrolases"/>
    <property type="match status" value="2"/>
</dbReference>
<dbReference type="Pfam" id="PF00580">
    <property type="entry name" value="UvrD-helicase"/>
    <property type="match status" value="1"/>
</dbReference>
<evidence type="ECO:0000256" key="2">
    <source>
        <dbReference type="ARBA" id="ARBA00022723"/>
    </source>
</evidence>
<dbReference type="SUPFAM" id="SSF52540">
    <property type="entry name" value="P-loop containing nucleoside triphosphate hydrolases"/>
    <property type="match status" value="1"/>
</dbReference>
<dbReference type="InterPro" id="IPR014017">
    <property type="entry name" value="DNA_helicase_UvrD-like_C"/>
</dbReference>
<evidence type="ECO:0000256" key="15">
    <source>
        <dbReference type="ARBA" id="ARBA00048988"/>
    </source>
</evidence>
<evidence type="ECO:0000259" key="18">
    <source>
        <dbReference type="PROSITE" id="PS51217"/>
    </source>
</evidence>
<feature type="binding site" evidence="16">
    <location>
        <begin position="25"/>
        <end position="32"/>
    </location>
    <ligand>
        <name>ATP</name>
        <dbReference type="ChEBI" id="CHEBI:30616"/>
    </ligand>
</feature>
<organism evidence="19">
    <name type="scientific">uncultured Solirubrobacteraceae bacterium</name>
    <dbReference type="NCBI Taxonomy" id="1162706"/>
    <lineage>
        <taxon>Bacteria</taxon>
        <taxon>Bacillati</taxon>
        <taxon>Actinomycetota</taxon>
        <taxon>Thermoleophilia</taxon>
        <taxon>Solirubrobacterales</taxon>
        <taxon>Solirubrobacteraceae</taxon>
        <taxon>environmental samples</taxon>
    </lineage>
</organism>
<comment type="catalytic activity">
    <reaction evidence="13">
        <text>Couples ATP hydrolysis with the unwinding of duplex DNA by translocating in the 3'-5' direction.</text>
        <dbReference type="EC" id="5.6.2.4"/>
    </reaction>
</comment>
<keyword evidence="12" id="KW-0413">Isomerase</keyword>
<evidence type="ECO:0000259" key="17">
    <source>
        <dbReference type="PROSITE" id="PS51198"/>
    </source>
</evidence>
<dbReference type="PROSITE" id="PS51198">
    <property type="entry name" value="UVRD_HELICASE_ATP_BIND"/>
    <property type="match status" value="1"/>
</dbReference>
<evidence type="ECO:0000256" key="7">
    <source>
        <dbReference type="ARBA" id="ARBA00022839"/>
    </source>
</evidence>
<evidence type="ECO:0000256" key="12">
    <source>
        <dbReference type="ARBA" id="ARBA00023235"/>
    </source>
</evidence>
<dbReference type="GO" id="GO:0000725">
    <property type="term" value="P:recombinational repair"/>
    <property type="evidence" value="ECO:0007669"/>
    <property type="project" value="TreeGrafter"/>
</dbReference>
<evidence type="ECO:0000256" key="11">
    <source>
        <dbReference type="ARBA" id="ARBA00023204"/>
    </source>
</evidence>
<keyword evidence="4" id="KW-0227">DNA damage</keyword>
<dbReference type="GO" id="GO:0003677">
    <property type="term" value="F:DNA binding"/>
    <property type="evidence" value="ECO:0007669"/>
    <property type="project" value="UniProtKB-KW"/>
</dbReference>
<dbReference type="Gene3D" id="1.10.486.10">
    <property type="entry name" value="PCRA, domain 4"/>
    <property type="match status" value="1"/>
</dbReference>
<dbReference type="EMBL" id="CADCVP010000040">
    <property type="protein sequence ID" value="CAA9474103.1"/>
    <property type="molecule type" value="Genomic_DNA"/>
</dbReference>
<dbReference type="GO" id="GO:0046872">
    <property type="term" value="F:metal ion binding"/>
    <property type="evidence" value="ECO:0007669"/>
    <property type="project" value="UniProtKB-KW"/>
</dbReference>
<keyword evidence="11" id="KW-0234">DNA repair</keyword>
<keyword evidence="5 16" id="KW-0378">Hydrolase</keyword>
<evidence type="ECO:0000256" key="10">
    <source>
        <dbReference type="ARBA" id="ARBA00023125"/>
    </source>
</evidence>
<dbReference type="InterPro" id="IPR004586">
    <property type="entry name" value="RecB"/>
</dbReference>
<dbReference type="GO" id="GO:0008854">
    <property type="term" value="F:exodeoxyribonuclease V activity"/>
    <property type="evidence" value="ECO:0007669"/>
    <property type="project" value="InterPro"/>
</dbReference>
<keyword evidence="2" id="KW-0479">Metal-binding</keyword>
<dbReference type="HAMAP" id="MF_01485">
    <property type="entry name" value="RecB"/>
    <property type="match status" value="1"/>
</dbReference>
<dbReference type="InterPro" id="IPR000212">
    <property type="entry name" value="DNA_helicase_UvrD/REP"/>
</dbReference>
<evidence type="ECO:0000256" key="6">
    <source>
        <dbReference type="ARBA" id="ARBA00022806"/>
    </source>
</evidence>
<dbReference type="Gene3D" id="3.90.320.10">
    <property type="match status" value="1"/>
</dbReference>
<keyword evidence="9" id="KW-0460">Magnesium</keyword>
<dbReference type="SUPFAM" id="SSF52980">
    <property type="entry name" value="Restriction endonuclease-like"/>
    <property type="match status" value="1"/>
</dbReference>
<keyword evidence="7" id="KW-0269">Exonuclease</keyword>
<dbReference type="PANTHER" id="PTHR11070:SF23">
    <property type="entry name" value="RECBCD ENZYME SUBUNIT RECB"/>
    <property type="match status" value="1"/>
</dbReference>
<dbReference type="InterPro" id="IPR011335">
    <property type="entry name" value="Restrct_endonuc-II-like"/>
</dbReference>
<evidence type="ECO:0000313" key="19">
    <source>
        <dbReference type="EMBL" id="CAA9474103.1"/>
    </source>
</evidence>
<keyword evidence="1" id="KW-0540">Nuclease</keyword>
<comment type="catalytic activity">
    <reaction evidence="15">
        <text>ATP + H2O = ADP + phosphate + H(+)</text>
        <dbReference type="Rhea" id="RHEA:13065"/>
        <dbReference type="ChEBI" id="CHEBI:15377"/>
        <dbReference type="ChEBI" id="CHEBI:15378"/>
        <dbReference type="ChEBI" id="CHEBI:30616"/>
        <dbReference type="ChEBI" id="CHEBI:43474"/>
        <dbReference type="ChEBI" id="CHEBI:456216"/>
        <dbReference type="EC" id="5.6.2.4"/>
    </reaction>
</comment>
<dbReference type="InterPro" id="IPR011604">
    <property type="entry name" value="PDDEXK-like_dom_sf"/>
</dbReference>
<keyword evidence="8 16" id="KW-0067">ATP-binding</keyword>
<evidence type="ECO:0000256" key="14">
    <source>
        <dbReference type="ARBA" id="ARBA00034808"/>
    </source>
</evidence>